<dbReference type="GO" id="GO:0005975">
    <property type="term" value="P:carbohydrate metabolic process"/>
    <property type="evidence" value="ECO:0007669"/>
    <property type="project" value="InterPro"/>
</dbReference>
<dbReference type="OMA" id="NTGANCN"/>
<dbReference type="STRING" id="5786.F0ZLY4"/>
<name>F0ZLY4_DICPU</name>
<reference evidence="7" key="1">
    <citation type="journal article" date="2011" name="Genome Biol.">
        <title>Comparative genomics of the social amoebae Dictyostelium discoideum and Dictyostelium purpureum.</title>
        <authorList>
            <consortium name="US DOE Joint Genome Institute (JGI-PGF)"/>
            <person name="Sucgang R."/>
            <person name="Kuo A."/>
            <person name="Tian X."/>
            <person name="Salerno W."/>
            <person name="Parikh A."/>
            <person name="Feasley C.L."/>
            <person name="Dalin E."/>
            <person name="Tu H."/>
            <person name="Huang E."/>
            <person name="Barry K."/>
            <person name="Lindquist E."/>
            <person name="Shapiro H."/>
            <person name="Bruce D."/>
            <person name="Schmutz J."/>
            <person name="Salamov A."/>
            <person name="Fey P."/>
            <person name="Gaudet P."/>
            <person name="Anjard C."/>
            <person name="Babu M.M."/>
            <person name="Basu S."/>
            <person name="Bushmanova Y."/>
            <person name="van der Wel H."/>
            <person name="Katoh-Kurasawa M."/>
            <person name="Dinh C."/>
            <person name="Coutinho P.M."/>
            <person name="Saito T."/>
            <person name="Elias M."/>
            <person name="Schaap P."/>
            <person name="Kay R.R."/>
            <person name="Henrissat B."/>
            <person name="Eichinger L."/>
            <person name="Rivero F."/>
            <person name="Putnam N.H."/>
            <person name="West C.M."/>
            <person name="Loomis W.F."/>
            <person name="Chisholm R.L."/>
            <person name="Shaulsky G."/>
            <person name="Strassmann J.E."/>
            <person name="Queller D.C."/>
            <person name="Kuspa A."/>
            <person name="Grigoriev I.V."/>
        </authorList>
    </citation>
    <scope>NUCLEOTIDE SEQUENCE [LARGE SCALE GENOMIC DNA]</scope>
    <source>
        <strain evidence="7">QSDP1</strain>
    </source>
</reference>
<dbReference type="InParanoid" id="F0ZLY4"/>
<dbReference type="EMBL" id="GL871073">
    <property type="protein sequence ID" value="EGC35048.1"/>
    <property type="molecule type" value="Genomic_DNA"/>
</dbReference>
<dbReference type="Gene3D" id="3.20.20.80">
    <property type="entry name" value="Glycosidases"/>
    <property type="match status" value="1"/>
</dbReference>
<evidence type="ECO:0000256" key="3">
    <source>
        <dbReference type="ARBA" id="ARBA00023295"/>
    </source>
</evidence>
<dbReference type="PANTHER" id="PTHR12631:SF10">
    <property type="entry name" value="BETA-XYLOSIDASE-LIKE PROTEIN-RELATED"/>
    <property type="match status" value="1"/>
</dbReference>
<evidence type="ECO:0000256" key="2">
    <source>
        <dbReference type="ARBA" id="ARBA00022801"/>
    </source>
</evidence>
<sequence>HYWEGCVGSGHANLGMRSDWRAALLNAHEKLGLQRVRFHGIFDDDLSVYQQGPNGEAIYSWYDVDQVYDYIVEIGMAPYVELSFMPELLASGNATIFHYKGNITPPKNYTQWAELIQAFINHIVDRYGMDIVSQWQFEIWNEPNCGFWSSSQAEYFQLMQVTFNAIKSIYPQLSVGGPATCQSQWIPETLAF</sequence>
<protein>
    <recommendedName>
        <fullName evidence="5">Glycosyl hydrolases family 39 N-terminal catalytic domain-containing protein</fullName>
    </recommendedName>
</protein>
<accession>F0ZLY4</accession>
<evidence type="ECO:0000313" key="7">
    <source>
        <dbReference type="Proteomes" id="UP000001064"/>
    </source>
</evidence>
<dbReference type="Proteomes" id="UP000001064">
    <property type="component" value="Unassembled WGS sequence"/>
</dbReference>
<proteinExistence type="inferred from homology"/>
<feature type="active site" description="Proton donor" evidence="4">
    <location>
        <position position="142"/>
    </location>
</feature>
<dbReference type="PROSITE" id="PS01027">
    <property type="entry name" value="GLYCOSYL_HYDROL_F39"/>
    <property type="match status" value="1"/>
</dbReference>
<keyword evidence="7" id="KW-1185">Reference proteome</keyword>
<dbReference type="GO" id="GO:0004553">
    <property type="term" value="F:hydrolase activity, hydrolyzing O-glycosyl compounds"/>
    <property type="evidence" value="ECO:0007669"/>
    <property type="project" value="InterPro"/>
</dbReference>
<comment type="similarity">
    <text evidence="1">Belongs to the glycosyl hydrolase 39 family.</text>
</comment>
<dbReference type="PRINTS" id="PR00745">
    <property type="entry name" value="GLHYDRLASE39"/>
</dbReference>
<dbReference type="Pfam" id="PF01229">
    <property type="entry name" value="Glyco_hydro_39"/>
    <property type="match status" value="1"/>
</dbReference>
<feature type="non-terminal residue" evidence="6">
    <location>
        <position position="192"/>
    </location>
</feature>
<feature type="non-terminal residue" evidence="6">
    <location>
        <position position="1"/>
    </location>
</feature>
<evidence type="ECO:0000256" key="1">
    <source>
        <dbReference type="ARBA" id="ARBA00008875"/>
    </source>
</evidence>
<dbReference type="InterPro" id="IPR017853">
    <property type="entry name" value="GH"/>
</dbReference>
<evidence type="ECO:0000259" key="5">
    <source>
        <dbReference type="Pfam" id="PF01229"/>
    </source>
</evidence>
<dbReference type="InterPro" id="IPR000514">
    <property type="entry name" value="Glyco_hydro_39"/>
</dbReference>
<keyword evidence="2" id="KW-0378">Hydrolase</keyword>
<dbReference type="SUPFAM" id="SSF51445">
    <property type="entry name" value="(Trans)glycosidases"/>
    <property type="match status" value="1"/>
</dbReference>
<dbReference type="PANTHER" id="PTHR12631">
    <property type="entry name" value="ALPHA-L-IDURONIDASE"/>
    <property type="match status" value="1"/>
</dbReference>
<dbReference type="OrthoDB" id="15153at2759"/>
<dbReference type="InterPro" id="IPR051923">
    <property type="entry name" value="Glycosyl_Hydrolase_39"/>
</dbReference>
<dbReference type="VEuPathDB" id="AmoebaDB:DICPUDRAFT_11305"/>
<keyword evidence="3" id="KW-0326">Glycosidase</keyword>
<dbReference type="RefSeq" id="XP_003288416.1">
    <property type="nucleotide sequence ID" value="XM_003288368.1"/>
</dbReference>
<dbReference type="InterPro" id="IPR049165">
    <property type="entry name" value="GH39_as"/>
</dbReference>
<dbReference type="eggNOG" id="ENOG502RGN0">
    <property type="taxonomic scope" value="Eukaryota"/>
</dbReference>
<dbReference type="KEGG" id="dpp:DICPUDRAFT_11305"/>
<feature type="domain" description="Glycosyl hydrolases family 39 N-terminal catalytic" evidence="5">
    <location>
        <begin position="2"/>
        <end position="192"/>
    </location>
</feature>
<gene>
    <name evidence="6" type="ORF">DICPUDRAFT_11305</name>
</gene>
<dbReference type="AlphaFoldDB" id="F0ZLY4"/>
<evidence type="ECO:0000313" key="6">
    <source>
        <dbReference type="EMBL" id="EGC35048.1"/>
    </source>
</evidence>
<dbReference type="InterPro" id="IPR049166">
    <property type="entry name" value="GH39_cat"/>
</dbReference>
<evidence type="ECO:0000256" key="4">
    <source>
        <dbReference type="PIRSR" id="PIRSR600514-1"/>
    </source>
</evidence>
<organism evidence="6 7">
    <name type="scientific">Dictyostelium purpureum</name>
    <name type="common">Slime mold</name>
    <dbReference type="NCBI Taxonomy" id="5786"/>
    <lineage>
        <taxon>Eukaryota</taxon>
        <taxon>Amoebozoa</taxon>
        <taxon>Evosea</taxon>
        <taxon>Eumycetozoa</taxon>
        <taxon>Dictyostelia</taxon>
        <taxon>Dictyosteliales</taxon>
        <taxon>Dictyosteliaceae</taxon>
        <taxon>Dictyostelium</taxon>
    </lineage>
</organism>
<dbReference type="GeneID" id="10501834"/>